<sequence>MNDKLALSYALLKTQALNYMSFAFLLLEIDMTSTERRLEYTELESEVSCSFQCRLVYRILTLLHLHG</sequence>
<protein>
    <submittedName>
        <fullName evidence="2">Uncharacterized protein</fullName>
    </submittedName>
</protein>
<evidence type="ECO:0000313" key="2">
    <source>
        <dbReference type="EnsemblMetazoa" id="tetur22g03023.1"/>
    </source>
</evidence>
<evidence type="ECO:0000313" key="3">
    <source>
        <dbReference type="Proteomes" id="UP000015104"/>
    </source>
</evidence>
<keyword evidence="1" id="KW-0472">Membrane</keyword>
<proteinExistence type="predicted"/>
<organism evidence="2 3">
    <name type="scientific">Tetranychus urticae</name>
    <name type="common">Two-spotted spider mite</name>
    <dbReference type="NCBI Taxonomy" id="32264"/>
    <lineage>
        <taxon>Eukaryota</taxon>
        <taxon>Metazoa</taxon>
        <taxon>Ecdysozoa</taxon>
        <taxon>Arthropoda</taxon>
        <taxon>Chelicerata</taxon>
        <taxon>Arachnida</taxon>
        <taxon>Acari</taxon>
        <taxon>Acariformes</taxon>
        <taxon>Trombidiformes</taxon>
        <taxon>Prostigmata</taxon>
        <taxon>Eleutherengona</taxon>
        <taxon>Raphignathae</taxon>
        <taxon>Tetranychoidea</taxon>
        <taxon>Tetranychidae</taxon>
        <taxon>Tetranychus</taxon>
    </lineage>
</organism>
<reference evidence="2" key="2">
    <citation type="submission" date="2015-06" db="UniProtKB">
        <authorList>
            <consortium name="EnsemblMetazoa"/>
        </authorList>
    </citation>
    <scope>IDENTIFICATION</scope>
</reference>
<dbReference type="AlphaFoldDB" id="T1KVA4"/>
<keyword evidence="3" id="KW-1185">Reference proteome</keyword>
<evidence type="ECO:0000256" key="1">
    <source>
        <dbReference type="SAM" id="Phobius"/>
    </source>
</evidence>
<keyword evidence="1" id="KW-1133">Transmembrane helix</keyword>
<dbReference type="Proteomes" id="UP000015104">
    <property type="component" value="Unassembled WGS sequence"/>
</dbReference>
<name>T1KVA4_TETUR</name>
<reference evidence="3" key="1">
    <citation type="submission" date="2011-08" db="EMBL/GenBank/DDBJ databases">
        <authorList>
            <person name="Rombauts S."/>
        </authorList>
    </citation>
    <scope>NUCLEOTIDE SEQUENCE</scope>
    <source>
        <strain evidence="3">London</strain>
    </source>
</reference>
<dbReference type="EnsemblMetazoa" id="tetur22g03023.1">
    <property type="protein sequence ID" value="tetur22g03023.1"/>
    <property type="gene ID" value="tetur22g03023"/>
</dbReference>
<accession>T1KVA4</accession>
<dbReference type="EMBL" id="CAEY01000583">
    <property type="status" value="NOT_ANNOTATED_CDS"/>
    <property type="molecule type" value="Genomic_DNA"/>
</dbReference>
<feature type="transmembrane region" description="Helical" evidence="1">
    <location>
        <begin position="6"/>
        <end position="27"/>
    </location>
</feature>
<dbReference type="HOGENOM" id="CLU_2815714_0_0_1"/>
<keyword evidence="1" id="KW-0812">Transmembrane</keyword>